<dbReference type="EC" id="2.3.1.-" evidence="6"/>
<evidence type="ECO:0000256" key="4">
    <source>
        <dbReference type="PIRSR" id="PIRSR620019-2"/>
    </source>
</evidence>
<dbReference type="AlphaFoldDB" id="A0A173SBM3"/>
<dbReference type="Pfam" id="PF00132">
    <property type="entry name" value="Hexapep"/>
    <property type="match status" value="1"/>
</dbReference>
<dbReference type="NCBIfam" id="TIGR03570">
    <property type="entry name" value="NeuD_NnaD"/>
    <property type="match status" value="1"/>
</dbReference>
<dbReference type="PANTHER" id="PTHR43300:SF7">
    <property type="entry name" value="UDP-N-ACETYLBACILLOSAMINE N-ACETYLTRANSFERASE"/>
    <property type="match status" value="1"/>
</dbReference>
<reference evidence="6 7" key="1">
    <citation type="submission" date="2015-09" db="EMBL/GenBank/DDBJ databases">
        <authorList>
            <consortium name="Pathogen Informatics"/>
        </authorList>
    </citation>
    <scope>NUCLEOTIDE SEQUENCE [LARGE SCALE GENOMIC DNA]</scope>
    <source>
        <strain evidence="6 7">2789STDY5608887</strain>
    </source>
</reference>
<dbReference type="RefSeq" id="WP_055168176.1">
    <property type="nucleotide sequence ID" value="NZ_CYXX01000005.1"/>
</dbReference>
<dbReference type="GO" id="GO:0016746">
    <property type="term" value="F:acyltransferase activity"/>
    <property type="evidence" value="ECO:0007669"/>
    <property type="project" value="UniProtKB-KW"/>
</dbReference>
<dbReference type="CDD" id="cd03360">
    <property type="entry name" value="LbH_AT_putative"/>
    <property type="match status" value="1"/>
</dbReference>
<evidence type="ECO:0000256" key="1">
    <source>
        <dbReference type="ARBA" id="ARBA00022679"/>
    </source>
</evidence>
<evidence type="ECO:0000259" key="5">
    <source>
        <dbReference type="Pfam" id="PF17836"/>
    </source>
</evidence>
<dbReference type="InterPro" id="IPR011004">
    <property type="entry name" value="Trimer_LpxA-like_sf"/>
</dbReference>
<evidence type="ECO:0000256" key="3">
    <source>
        <dbReference type="PIRSR" id="PIRSR620019-1"/>
    </source>
</evidence>
<dbReference type="PANTHER" id="PTHR43300">
    <property type="entry name" value="ACETYLTRANSFERASE"/>
    <property type="match status" value="1"/>
</dbReference>
<evidence type="ECO:0000313" key="6">
    <source>
        <dbReference type="EMBL" id="CUM87743.1"/>
    </source>
</evidence>
<evidence type="ECO:0000313" key="7">
    <source>
        <dbReference type="Proteomes" id="UP000095453"/>
    </source>
</evidence>
<feature type="site" description="Increases basicity of active site His" evidence="3">
    <location>
        <position position="146"/>
    </location>
</feature>
<evidence type="ECO:0000256" key="2">
    <source>
        <dbReference type="ARBA" id="ARBA00022737"/>
    </source>
</evidence>
<organism evidence="6 7">
    <name type="scientific">Roseburia inulinivorans</name>
    <dbReference type="NCBI Taxonomy" id="360807"/>
    <lineage>
        <taxon>Bacteria</taxon>
        <taxon>Bacillati</taxon>
        <taxon>Bacillota</taxon>
        <taxon>Clostridia</taxon>
        <taxon>Lachnospirales</taxon>
        <taxon>Lachnospiraceae</taxon>
        <taxon>Roseburia</taxon>
    </lineage>
</organism>
<feature type="active site" description="Proton acceptor" evidence="3">
    <location>
        <position position="145"/>
    </location>
</feature>
<keyword evidence="2" id="KW-0677">Repeat</keyword>
<proteinExistence type="predicted"/>
<dbReference type="InterPro" id="IPR050179">
    <property type="entry name" value="Trans_hexapeptide_repeat"/>
</dbReference>
<dbReference type="SUPFAM" id="SSF51161">
    <property type="entry name" value="Trimeric LpxA-like enzymes"/>
    <property type="match status" value="1"/>
</dbReference>
<dbReference type="InterPro" id="IPR001451">
    <property type="entry name" value="Hexapep"/>
</dbReference>
<name>A0A173SBM3_9FIRM</name>
<dbReference type="InterPro" id="IPR018357">
    <property type="entry name" value="Hexapep_transf_CS"/>
</dbReference>
<dbReference type="EMBL" id="CYXX01000005">
    <property type="protein sequence ID" value="CUM87743.1"/>
    <property type="molecule type" value="Genomic_DNA"/>
</dbReference>
<protein>
    <submittedName>
        <fullName evidence="6">Putative acetyltransferase SA2342</fullName>
        <ecNumber evidence="6">2.3.1.-</ecNumber>
    </submittedName>
</protein>
<gene>
    <name evidence="6" type="ORF">ERS852444_00884</name>
</gene>
<dbReference type="InterPro" id="IPR041561">
    <property type="entry name" value="PglD_N"/>
</dbReference>
<feature type="binding site" evidence="4">
    <location>
        <position position="77"/>
    </location>
    <ligand>
        <name>substrate</name>
    </ligand>
</feature>
<keyword evidence="1 6" id="KW-0808">Transferase</keyword>
<dbReference type="Pfam" id="PF17836">
    <property type="entry name" value="PglD_N"/>
    <property type="match status" value="1"/>
</dbReference>
<dbReference type="InterPro" id="IPR020019">
    <property type="entry name" value="AcTrfase_PglD-like"/>
</dbReference>
<accession>A0A173SBM3</accession>
<dbReference type="PROSITE" id="PS00101">
    <property type="entry name" value="HEXAPEP_TRANSFERASES"/>
    <property type="match status" value="1"/>
</dbReference>
<sequence length="216" mass="23325">MQDIILVGSGGCMREIVWQIQEQNKSAENWNILGYVDRMPPEEHSSVTVGDKTIKYIGNDDYLLARTELTNVAVCVGEPKLRKKIVEKLKNNKNIIFPNIILGDTRICEDVQMGKGCIISMDARISTNVTLGSFVFMNTGSKVCHDGKLGNYVTLSPDVTLAGNVIVGDNTEIGMGANVIQGITIGTNTVIGAGSVVVRDVEDHCKAAGVPAKAFR</sequence>
<dbReference type="Gene3D" id="3.40.50.20">
    <property type="match status" value="1"/>
</dbReference>
<dbReference type="Gene3D" id="2.160.10.10">
    <property type="entry name" value="Hexapeptide repeat proteins"/>
    <property type="match status" value="1"/>
</dbReference>
<keyword evidence="6" id="KW-0012">Acyltransferase</keyword>
<dbReference type="Proteomes" id="UP000095453">
    <property type="component" value="Unassembled WGS sequence"/>
</dbReference>
<feature type="domain" description="PglD N-terminal" evidence="5">
    <location>
        <begin position="3"/>
        <end position="89"/>
    </location>
</feature>